<dbReference type="FunFam" id="3.50.50.60:FF:000033">
    <property type="entry name" value="Nitrite reductase [NAD(P)H], large subunit"/>
    <property type="match status" value="1"/>
</dbReference>
<evidence type="ECO:0000259" key="8">
    <source>
        <dbReference type="Pfam" id="PF07992"/>
    </source>
</evidence>
<gene>
    <name evidence="10" type="ORF">J2W91_004227</name>
</gene>
<evidence type="ECO:0000256" key="5">
    <source>
        <dbReference type="ARBA" id="ARBA00023004"/>
    </source>
</evidence>
<evidence type="ECO:0000256" key="2">
    <source>
        <dbReference type="ARBA" id="ARBA00022630"/>
    </source>
</evidence>
<dbReference type="Pfam" id="PF18267">
    <property type="entry name" value="Rubredoxin_C"/>
    <property type="match status" value="1"/>
</dbReference>
<dbReference type="InterPro" id="IPR016156">
    <property type="entry name" value="FAD/NAD-linked_Rdtase_dimer_sf"/>
</dbReference>
<dbReference type="Pfam" id="PF04324">
    <property type="entry name" value="Fer2_BFD"/>
    <property type="match status" value="1"/>
</dbReference>
<proteinExistence type="predicted"/>
<protein>
    <submittedName>
        <fullName evidence="10">Nitrite reductase (NADH) large subunit</fullName>
        <ecNumber evidence="10">1.7.1.15</ecNumber>
    </submittedName>
</protein>
<reference evidence="10" key="1">
    <citation type="submission" date="2023-07" db="EMBL/GenBank/DDBJ databases">
        <title>Sorghum-associated microbial communities from plants grown in Nebraska, USA.</title>
        <authorList>
            <person name="Schachtman D."/>
        </authorList>
    </citation>
    <scope>NUCLEOTIDE SEQUENCE</scope>
    <source>
        <strain evidence="10">BE80</strain>
    </source>
</reference>
<comment type="cofactor">
    <cofactor evidence="1">
        <name>FAD</name>
        <dbReference type="ChEBI" id="CHEBI:57692"/>
    </cofactor>
</comment>
<name>A0AAP5H5R5_PAEAM</name>
<dbReference type="GO" id="GO:0046872">
    <property type="term" value="F:metal ion binding"/>
    <property type="evidence" value="ECO:0007669"/>
    <property type="project" value="UniProtKB-KW"/>
</dbReference>
<comment type="caution">
    <text evidence="10">The sequence shown here is derived from an EMBL/GenBank/DDBJ whole genome shotgun (WGS) entry which is preliminary data.</text>
</comment>
<keyword evidence="4" id="KW-0274">FAD</keyword>
<dbReference type="Gene3D" id="3.30.390.30">
    <property type="match status" value="1"/>
</dbReference>
<dbReference type="CDD" id="cd19944">
    <property type="entry name" value="NirB_Fer2_BFD-like_2"/>
    <property type="match status" value="1"/>
</dbReference>
<feature type="domain" description="NADH-rubredoxin oxidoreductase C-terminal" evidence="9">
    <location>
        <begin position="316"/>
        <end position="384"/>
    </location>
</feature>
<dbReference type="Gene3D" id="3.50.50.60">
    <property type="entry name" value="FAD/NAD(P)-binding domain"/>
    <property type="match status" value="2"/>
</dbReference>
<dbReference type="InterPro" id="IPR036188">
    <property type="entry name" value="FAD/NAD-bd_sf"/>
</dbReference>
<evidence type="ECO:0000256" key="3">
    <source>
        <dbReference type="ARBA" id="ARBA00022723"/>
    </source>
</evidence>
<dbReference type="CDD" id="cd19943">
    <property type="entry name" value="NirB_Fer2_BFD-like_1"/>
    <property type="match status" value="1"/>
</dbReference>
<dbReference type="PRINTS" id="PR00411">
    <property type="entry name" value="PNDRDTASEI"/>
</dbReference>
<dbReference type="SUPFAM" id="SSF51905">
    <property type="entry name" value="FAD/NAD(P)-binding domain"/>
    <property type="match status" value="2"/>
</dbReference>
<evidence type="ECO:0000256" key="1">
    <source>
        <dbReference type="ARBA" id="ARBA00001974"/>
    </source>
</evidence>
<organism evidence="10 11">
    <name type="scientific">Paenibacillus amylolyticus</name>
    <dbReference type="NCBI Taxonomy" id="1451"/>
    <lineage>
        <taxon>Bacteria</taxon>
        <taxon>Bacillati</taxon>
        <taxon>Bacillota</taxon>
        <taxon>Bacilli</taxon>
        <taxon>Bacillales</taxon>
        <taxon>Paenibacillaceae</taxon>
        <taxon>Paenibacillus</taxon>
    </lineage>
</organism>
<accession>A0AAP5H5R5</accession>
<keyword evidence="2" id="KW-0285">Flavoprotein</keyword>
<evidence type="ECO:0000259" key="7">
    <source>
        <dbReference type="Pfam" id="PF04324"/>
    </source>
</evidence>
<dbReference type="InterPro" id="IPR007419">
    <property type="entry name" value="BFD-like_2Fe2S-bd_dom"/>
</dbReference>
<dbReference type="EMBL" id="JAVDTR010000012">
    <property type="protein sequence ID" value="MDR6725725.1"/>
    <property type="molecule type" value="Genomic_DNA"/>
</dbReference>
<keyword evidence="6" id="KW-0411">Iron-sulfur</keyword>
<dbReference type="InterPro" id="IPR023753">
    <property type="entry name" value="FAD/NAD-binding_dom"/>
</dbReference>
<evidence type="ECO:0000256" key="4">
    <source>
        <dbReference type="ARBA" id="ARBA00022827"/>
    </source>
</evidence>
<dbReference type="Gene3D" id="3.30.413.10">
    <property type="entry name" value="Sulfite Reductase Hemoprotein, domain 1"/>
    <property type="match status" value="1"/>
</dbReference>
<evidence type="ECO:0000313" key="11">
    <source>
        <dbReference type="Proteomes" id="UP001254832"/>
    </source>
</evidence>
<dbReference type="PRINTS" id="PR00368">
    <property type="entry name" value="FADPNR"/>
</dbReference>
<dbReference type="PANTHER" id="PTHR43429">
    <property type="entry name" value="PYRIDINE NUCLEOTIDE-DISULFIDE OXIDOREDUCTASE DOMAIN-CONTAINING"/>
    <property type="match status" value="1"/>
</dbReference>
<evidence type="ECO:0000256" key="6">
    <source>
        <dbReference type="ARBA" id="ARBA00023014"/>
    </source>
</evidence>
<keyword evidence="10" id="KW-0560">Oxidoreductase</keyword>
<evidence type="ECO:0000259" key="9">
    <source>
        <dbReference type="Pfam" id="PF18267"/>
    </source>
</evidence>
<sequence length="752" mass="81526">MDKKKLVVIGNGMAGVKCIEEIIAIAPHTYDIVIYGNEPRPNYNRIMLSKVLQGEHTVQDIILNDWSWYDQHGIRLHTGETVTGINTQEKYVETASGMKESYDILILATGSSPFIPPIPGVDKERVMSFRTVDDCTRMAQYSKQYGKAAVIGGGLLGLEAARGLLHLGMDAVIVHNAPYIMNRQLDAQAADMLQRELESQGMKFLLSKNTQKIVGRSQAQGLAFTDGSRLEADVVIVAVGIRPNVELARRSGIYTHRAIVVDDFMRTSVQDVYAVGECAEHRGISYGLVAPLFEQGKVLARTLCQQETGAYAGSIPYSQLKVSGVDVFSAGDISGEGMQTAIQMLDGVQGTYKKVLMQAGKVRGAILFGDTTEGTALLSLVQRGADVAELRPRDGEPDPAEKAAAALPAQDTVCACNNVSKLAIMQAIQEHGLQNADQVKERTKASGSCGGCRPMVVALVKHTHNLQKNGSGASTAADSEADQTELPICGCTTLGHDGLKSVMEEMYREQNSSAGLTLDIQHGTDWESEKNLLLQRLSWETASGCEVCEPALRYYAQVLKRGVAGMNSDREWGVYGAGQAHGTLVYSDDAMYDALSGSDMGGLLTERLRLTWRGMAMPAPVRIAVATRLSSPLSPVVQDVGLQASPAGWEVYVGGHAEQPVKQGGLLGLAETVEDAVRLTSACLQWYRQTARFDEPMWAWSERLGFMSIRETLLDYQLQGELVIRKNAEMASASDARETVSSYGRTAVQGHK</sequence>
<dbReference type="Gene3D" id="1.10.10.1100">
    <property type="entry name" value="BFD-like [2Fe-2S]-binding domain"/>
    <property type="match status" value="1"/>
</dbReference>
<keyword evidence="3" id="KW-0479">Metal-binding</keyword>
<dbReference type="InterPro" id="IPR041575">
    <property type="entry name" value="Rubredoxin_C"/>
</dbReference>
<dbReference type="InterPro" id="IPR050260">
    <property type="entry name" value="FAD-bd_OxRdtase"/>
</dbReference>
<dbReference type="GO" id="GO:0106316">
    <property type="term" value="F:nitrite reductase (NADH) activity"/>
    <property type="evidence" value="ECO:0007669"/>
    <property type="project" value="UniProtKB-EC"/>
</dbReference>
<dbReference type="GO" id="GO:0051536">
    <property type="term" value="F:iron-sulfur cluster binding"/>
    <property type="evidence" value="ECO:0007669"/>
    <property type="project" value="UniProtKB-KW"/>
</dbReference>
<dbReference type="SUPFAM" id="SSF56014">
    <property type="entry name" value="Nitrite and sulphite reductase 4Fe-4S domain-like"/>
    <property type="match status" value="1"/>
</dbReference>
<dbReference type="EC" id="1.7.1.15" evidence="10"/>
<dbReference type="RefSeq" id="WP_310143160.1">
    <property type="nucleotide sequence ID" value="NZ_JAVDTR010000012.1"/>
</dbReference>
<feature type="domain" description="BFD-like [2Fe-2S]-binding" evidence="7">
    <location>
        <begin position="413"/>
        <end position="461"/>
    </location>
</feature>
<dbReference type="InterPro" id="IPR045854">
    <property type="entry name" value="NO2/SO3_Rdtase_4Fe4S_sf"/>
</dbReference>
<evidence type="ECO:0000313" key="10">
    <source>
        <dbReference type="EMBL" id="MDR6725725.1"/>
    </source>
</evidence>
<dbReference type="Pfam" id="PF07992">
    <property type="entry name" value="Pyr_redox_2"/>
    <property type="match status" value="1"/>
</dbReference>
<keyword evidence="5" id="KW-0408">Iron</keyword>
<dbReference type="Proteomes" id="UP001254832">
    <property type="component" value="Unassembled WGS sequence"/>
</dbReference>
<dbReference type="AlphaFoldDB" id="A0AAP5H5R5"/>
<dbReference type="PANTHER" id="PTHR43429:SF3">
    <property type="entry name" value="NITRITE REDUCTASE [NAD(P)H]"/>
    <property type="match status" value="1"/>
</dbReference>
<feature type="domain" description="FAD/NAD(P)-binding" evidence="8">
    <location>
        <begin position="5"/>
        <end position="281"/>
    </location>
</feature>
<dbReference type="InterPro" id="IPR041854">
    <property type="entry name" value="BFD-like_2Fe2S-bd_dom_sf"/>
</dbReference>